<evidence type="ECO:0000256" key="1">
    <source>
        <dbReference type="SAM" id="MobiDB-lite"/>
    </source>
</evidence>
<accession>A0A9X2U4Z0</accession>
<dbReference type="EMBL" id="JANTYZ010000031">
    <property type="protein sequence ID" value="MCS3867021.1"/>
    <property type="molecule type" value="Genomic_DNA"/>
</dbReference>
<evidence type="ECO:0000313" key="3">
    <source>
        <dbReference type="EMBL" id="MCS4122702.1"/>
    </source>
</evidence>
<dbReference type="AlphaFoldDB" id="A0A9X2U4Z0"/>
<reference evidence="2" key="1">
    <citation type="submission" date="2022-08" db="EMBL/GenBank/DDBJ databases">
        <title>Genomic Encyclopedia of Type Strains, Phase V (KMG-V): Genome sequencing to study the core and pangenomes of soil and plant-associated prokaryotes.</title>
        <authorList>
            <person name="Whitman W."/>
        </authorList>
    </citation>
    <scope>NUCLEOTIDE SEQUENCE</scope>
    <source>
        <strain evidence="2">SP2016B</strain>
        <strain evidence="3">SP3026</strain>
    </source>
</reference>
<proteinExistence type="predicted"/>
<name>A0A9X2U4Z0_9BACT</name>
<gene>
    <name evidence="3" type="ORF">GGP45_003069</name>
    <name evidence="2" type="ORF">GGP82_003605</name>
</gene>
<comment type="caution">
    <text evidence="2">The sequence shown here is derived from an EMBL/GenBank/DDBJ whole genome shotgun (WGS) entry which is preliminary data.</text>
</comment>
<organism evidence="2 4">
    <name type="scientific">Salinibacter ruber</name>
    <dbReference type="NCBI Taxonomy" id="146919"/>
    <lineage>
        <taxon>Bacteria</taxon>
        <taxon>Pseudomonadati</taxon>
        <taxon>Rhodothermota</taxon>
        <taxon>Rhodothermia</taxon>
        <taxon>Rhodothermales</taxon>
        <taxon>Salinibacteraceae</taxon>
        <taxon>Salinibacter</taxon>
    </lineage>
</organism>
<dbReference type="Proteomes" id="UP001155034">
    <property type="component" value="Unassembled WGS sequence"/>
</dbReference>
<feature type="region of interest" description="Disordered" evidence="1">
    <location>
        <begin position="147"/>
        <end position="169"/>
    </location>
</feature>
<dbReference type="RefSeq" id="WP_146031920.1">
    <property type="nucleotide sequence ID" value="NZ_CALTSD010000017.1"/>
</dbReference>
<dbReference type="EMBL" id="JANUBL010000008">
    <property type="protein sequence ID" value="MCS4122702.1"/>
    <property type="molecule type" value="Genomic_DNA"/>
</dbReference>
<sequence>MNRFLYIDVDTAGGWPQEEKKPIVKFGTTDAPGKTPADRCHENQQALSNRWGIEATLRVALVAEGPVTAIEGEVRERTSSWRPKAFGPGTEWRRACPRQLARIVILIARDRLGPPGGLAPVEVSSTESRGARKFSMLGAEFHCKSMLTGASPNPEQRSLLEPRPDLGPKHSGLYGGEISSSLGQSSKVLRERNRFAEQRVLRDGGPTQRGPSEEEISFGAGLSFRVGPMMETLLEESWSHSGYRSRSAYCRAVGTGRDRRGPITAKGGLFLHWLRSHLGEVEGPEVWTELEEIAEKFFEGAGPREALRLVRRHLMAVEGGAIPDLRSPSSLESSSRWPALLKHARRVERETRETLPGQRHLSGGSTVSARISEERKRLIQENASYSDYKNPSAFLRRVVLGWDRDQAILAQCAVATCWMESFFGNAISQEDWHKLDRLMHRRFEIFLVGASGTDPESALRQAEEHLLSTSVETVAEEIEIGY</sequence>
<feature type="compositionally biased region" description="Basic and acidic residues" evidence="1">
    <location>
        <begin position="158"/>
        <end position="168"/>
    </location>
</feature>
<evidence type="ECO:0000313" key="2">
    <source>
        <dbReference type="EMBL" id="MCS3867021.1"/>
    </source>
</evidence>
<dbReference type="Proteomes" id="UP001155144">
    <property type="component" value="Unassembled WGS sequence"/>
</dbReference>
<protein>
    <submittedName>
        <fullName evidence="2">Uncharacterized protein</fullName>
    </submittedName>
</protein>
<evidence type="ECO:0000313" key="4">
    <source>
        <dbReference type="Proteomes" id="UP001155034"/>
    </source>
</evidence>